<dbReference type="Gene3D" id="1.25.40.10">
    <property type="entry name" value="Tetratricopeptide repeat domain"/>
    <property type="match status" value="1"/>
</dbReference>
<dbReference type="SUPFAM" id="SSF48452">
    <property type="entry name" value="TPR-like"/>
    <property type="match status" value="1"/>
</dbReference>
<dbReference type="RefSeq" id="WP_263542861.1">
    <property type="nucleotide sequence ID" value="NZ_JAOVZO020000003.1"/>
</dbReference>
<dbReference type="InterPro" id="IPR019220">
    <property type="entry name" value="DUF2135"/>
</dbReference>
<reference evidence="4" key="1">
    <citation type="submission" date="2023-02" db="EMBL/GenBank/DDBJ databases">
        <title>Tahibacter soli sp. nov. isolated from soil.</title>
        <authorList>
            <person name="Baek J.H."/>
            <person name="Lee J.K."/>
            <person name="Choi D.G."/>
            <person name="Jeon C.O."/>
        </authorList>
    </citation>
    <scope>NUCLEOTIDE SEQUENCE</scope>
    <source>
        <strain evidence="4">BL</strain>
    </source>
</reference>
<dbReference type="Pfam" id="PF08487">
    <property type="entry name" value="VIT"/>
    <property type="match status" value="1"/>
</dbReference>
<name>A0A9X3YIC0_9GAMM</name>
<sequence length="1102" mass="120334">MTTIGKVFVATLLAFAGSVAAQQQIAPPDTPPRGAQVWLDPSLGQLQPIQLHDVAISVQMQGFIASTRIDLTFFNPNSRVLEGELVFPLAEGQSITGYALEVNGKLRQGVVVEKETARVAYESTVRRGIDPGLAELTQGNVFRTRLYPLPPNGTKRVQLSFDQPMQDLGAQYRYVLPLALDQPARRFKVHAEAMLAEVAPTASDAGGALTFERWRDSFVADLERTDFKPGRELAFNVPKPKTPVAVFSVPDALEPSWQHFAAQVQSAPPAATKTPVAPRRVALFYDASGSAAGRDRARELDFLAAWFAQIKDTTVDLVAFRNDADPVQTFAIRGGDIAALRRAIDALPLDGGSSYGAIRPANAPDLVIVVGDGLSNFGPSEPALDGVPRLVFVHAAQRFDAARLTRWAQRYGGQAVNLLATDRDAALRQVGAARWLLQSTKVVAGECRDLAPRAPRPAAATFSLYGACSAGAKLELTFGDGAGATLARTIALGDGATVTHGKVLEPERTAFVERLWAVARIADLDNEEARDAGAIVELAKKYGVVTADTSMLVLDRIEDYVRYKVEPREPELADEYRRLLAVQPKDVSEDAARAAHRSIVLTQWTEFKEWHARRHPWLETVLKPVADDEAARWNALGASKDARGHADEARALAKQAVALQQRWPKEGAAPESRAAWEREAAETMLKLDALRQTRLALAPGSDAIKGESEEGRGGAQALGGAAPGTMRAREQTRAANAPVVVAEAAPAASPAPAPPPREMAFAEPELAKAVADDADKNVAPKPAEDRRSAPVAIELADWDPATPYLAKLRAAKDPYAAYLAERDRLVKSPSFFLDCANYFRNEAKDARLALRVLSNLAEIDFDSAPLLRVLAYRLQQWERFDLAVPLFEQALKLRGEEPQSRRDLALALSRRPDADYARAVALLWEVIDRRWDGRFPDIETIALHELNDVIARAPRSQRAALDALTNKLGIDARLLEAVPVDLRVVLSWDADNTDIDLWVIDPTGEATSYQSPRSRTGGRISRDFTGGYGPEVFTIRRALPGTYVVKTHYFSNRQQTLTGPATLQLEFLTRFDTGDSKRKAVTRRLENVNGDIEIGRFTVGAE</sequence>
<dbReference type="InterPro" id="IPR036465">
    <property type="entry name" value="vWFA_dom_sf"/>
</dbReference>
<dbReference type="SUPFAM" id="SSF53300">
    <property type="entry name" value="vWA-like"/>
    <property type="match status" value="1"/>
</dbReference>
<keyword evidence="5" id="KW-1185">Reference proteome</keyword>
<dbReference type="Proteomes" id="UP001139971">
    <property type="component" value="Unassembled WGS sequence"/>
</dbReference>
<dbReference type="EMBL" id="JAOVZO020000003">
    <property type="protein sequence ID" value="MDC8011645.1"/>
    <property type="molecule type" value="Genomic_DNA"/>
</dbReference>
<dbReference type="InterPro" id="IPR011990">
    <property type="entry name" value="TPR-like_helical_dom_sf"/>
</dbReference>
<feature type="region of interest" description="Disordered" evidence="1">
    <location>
        <begin position="701"/>
        <end position="735"/>
    </location>
</feature>
<evidence type="ECO:0000256" key="2">
    <source>
        <dbReference type="SAM" id="SignalP"/>
    </source>
</evidence>
<dbReference type="AlphaFoldDB" id="A0A9X3YIC0"/>
<evidence type="ECO:0000313" key="5">
    <source>
        <dbReference type="Proteomes" id="UP001139971"/>
    </source>
</evidence>
<evidence type="ECO:0000256" key="1">
    <source>
        <dbReference type="SAM" id="MobiDB-lite"/>
    </source>
</evidence>
<feature type="chain" id="PRO_5040796396" evidence="2">
    <location>
        <begin position="22"/>
        <end position="1102"/>
    </location>
</feature>
<dbReference type="PROSITE" id="PS51468">
    <property type="entry name" value="VIT"/>
    <property type="match status" value="1"/>
</dbReference>
<dbReference type="PANTHER" id="PTHR45737">
    <property type="entry name" value="VON WILLEBRAND FACTOR A DOMAIN-CONTAINING PROTEIN 5A"/>
    <property type="match status" value="1"/>
</dbReference>
<protein>
    <submittedName>
        <fullName evidence="4">VIT domain-containing protein</fullName>
    </submittedName>
</protein>
<keyword evidence="2" id="KW-0732">Signal</keyword>
<dbReference type="Pfam" id="PF09906">
    <property type="entry name" value="DUF2135"/>
    <property type="match status" value="1"/>
</dbReference>
<comment type="caution">
    <text evidence="4">The sequence shown here is derived from an EMBL/GenBank/DDBJ whole genome shotgun (WGS) entry which is preliminary data.</text>
</comment>
<dbReference type="PANTHER" id="PTHR45737:SF6">
    <property type="entry name" value="VON WILLEBRAND FACTOR A DOMAIN-CONTAINING PROTEIN 5A"/>
    <property type="match status" value="1"/>
</dbReference>
<accession>A0A9X3YIC0</accession>
<dbReference type="SMART" id="SM00609">
    <property type="entry name" value="VIT"/>
    <property type="match status" value="1"/>
</dbReference>
<feature type="signal peptide" evidence="2">
    <location>
        <begin position="1"/>
        <end position="21"/>
    </location>
</feature>
<dbReference type="InterPro" id="IPR013694">
    <property type="entry name" value="VIT"/>
</dbReference>
<organism evidence="4 5">
    <name type="scientific">Tahibacter soli</name>
    <dbReference type="NCBI Taxonomy" id="2983605"/>
    <lineage>
        <taxon>Bacteria</taxon>
        <taxon>Pseudomonadati</taxon>
        <taxon>Pseudomonadota</taxon>
        <taxon>Gammaproteobacteria</taxon>
        <taxon>Lysobacterales</taxon>
        <taxon>Rhodanobacteraceae</taxon>
        <taxon>Tahibacter</taxon>
    </lineage>
</organism>
<evidence type="ECO:0000259" key="3">
    <source>
        <dbReference type="PROSITE" id="PS51468"/>
    </source>
</evidence>
<evidence type="ECO:0000313" key="4">
    <source>
        <dbReference type="EMBL" id="MDC8011645.1"/>
    </source>
</evidence>
<dbReference type="Gene3D" id="2.60.120.380">
    <property type="match status" value="1"/>
</dbReference>
<feature type="domain" description="VIT" evidence="3">
    <location>
        <begin position="35"/>
        <end position="163"/>
    </location>
</feature>
<proteinExistence type="predicted"/>
<gene>
    <name evidence="4" type="ORF">OD750_003705</name>
</gene>